<keyword evidence="4" id="KW-1185">Reference proteome</keyword>
<dbReference type="Pfam" id="PF20710">
    <property type="entry name" value="DUF6824"/>
    <property type="match status" value="1"/>
</dbReference>
<feature type="region of interest" description="Disordered" evidence="1">
    <location>
        <begin position="310"/>
        <end position="383"/>
    </location>
</feature>
<protein>
    <recommendedName>
        <fullName evidence="2">DUF6824 domain-containing protein</fullName>
    </recommendedName>
</protein>
<evidence type="ECO:0000256" key="1">
    <source>
        <dbReference type="SAM" id="MobiDB-lite"/>
    </source>
</evidence>
<evidence type="ECO:0000259" key="2">
    <source>
        <dbReference type="Pfam" id="PF20710"/>
    </source>
</evidence>
<reference evidence="3" key="1">
    <citation type="submission" date="2020-06" db="EMBL/GenBank/DDBJ databases">
        <authorList>
            <consortium name="Plant Systems Biology data submission"/>
        </authorList>
    </citation>
    <scope>NUCLEOTIDE SEQUENCE</scope>
    <source>
        <strain evidence="3">D6</strain>
    </source>
</reference>
<feature type="region of interest" description="Disordered" evidence="1">
    <location>
        <begin position="140"/>
        <end position="200"/>
    </location>
</feature>
<sequence>MMNSNPDDNHNPNHDEHVRNTSIALHESLDRKISAAPGAVDIRPHDVLCGRSKASFNHVGNRRFRSIVSGALDEYHQATSKWAKSMVATKLVGMINADGGRFLKQRKDSGEEWFELSTQEAKAKVSHAIRDAIAAKDKTKANKTAGAGTLMKRKKEEPSFGNSSTNKMMGQPPGGMGGIGNNLGGGNPMMPSLNQSQSHLSLSSMAQPMFPMGGPQSFGGASSNMVQDQIQHLRQQDFLRQPLPDLGSSQSFLHGLSGMGNTSMPQLSIHGQLSDHASSLQQHQQQASLQLSPQQMQQPLNDPTLAIASGSTRSLEMPMMTGVARAPARRRRTFPEESKHGRGSSSSDTEDGDNDFLSLIDTVLGPMGSPTGPRVKKDPPQEG</sequence>
<gene>
    <name evidence="3" type="ORF">SEMRO_292_G109620.1</name>
</gene>
<dbReference type="AlphaFoldDB" id="A0A9N8H9T9"/>
<dbReference type="Proteomes" id="UP001153069">
    <property type="component" value="Unassembled WGS sequence"/>
</dbReference>
<accession>A0A9N8H9T9</accession>
<dbReference type="EMBL" id="CAICTM010000291">
    <property type="protein sequence ID" value="CAB9507083.1"/>
    <property type="molecule type" value="Genomic_DNA"/>
</dbReference>
<organism evidence="3 4">
    <name type="scientific">Seminavis robusta</name>
    <dbReference type="NCBI Taxonomy" id="568900"/>
    <lineage>
        <taxon>Eukaryota</taxon>
        <taxon>Sar</taxon>
        <taxon>Stramenopiles</taxon>
        <taxon>Ochrophyta</taxon>
        <taxon>Bacillariophyta</taxon>
        <taxon>Bacillariophyceae</taxon>
        <taxon>Bacillariophycidae</taxon>
        <taxon>Naviculales</taxon>
        <taxon>Naviculaceae</taxon>
        <taxon>Seminavis</taxon>
    </lineage>
</organism>
<evidence type="ECO:0000313" key="4">
    <source>
        <dbReference type="Proteomes" id="UP001153069"/>
    </source>
</evidence>
<feature type="compositionally biased region" description="Low complexity" evidence="1">
    <location>
        <begin position="272"/>
        <end position="297"/>
    </location>
</feature>
<name>A0A9N8H9T9_9STRA</name>
<proteinExistence type="predicted"/>
<feature type="compositionally biased region" description="Polar residues" evidence="1">
    <location>
        <begin position="259"/>
        <end position="271"/>
    </location>
</feature>
<comment type="caution">
    <text evidence="3">The sequence shown here is derived from an EMBL/GenBank/DDBJ whole genome shotgun (WGS) entry which is preliminary data.</text>
</comment>
<evidence type="ECO:0000313" key="3">
    <source>
        <dbReference type="EMBL" id="CAB9507083.1"/>
    </source>
</evidence>
<dbReference type="OrthoDB" id="49059at2759"/>
<feature type="compositionally biased region" description="Low complexity" evidence="1">
    <location>
        <begin position="188"/>
        <end position="200"/>
    </location>
</feature>
<feature type="region of interest" description="Disordered" evidence="1">
    <location>
        <begin position="243"/>
        <end position="297"/>
    </location>
</feature>
<feature type="compositionally biased region" description="Gly residues" evidence="1">
    <location>
        <begin position="172"/>
        <end position="187"/>
    </location>
</feature>
<feature type="domain" description="DUF6824" evidence="2">
    <location>
        <begin position="46"/>
        <end position="131"/>
    </location>
</feature>
<dbReference type="InterPro" id="IPR049227">
    <property type="entry name" value="DUF6824"/>
</dbReference>